<protein>
    <recommendedName>
        <fullName evidence="2">C-type lectin domain-containing protein</fullName>
    </recommendedName>
</protein>
<dbReference type="Ensembl" id="ENSSAUT00010071461.1">
    <property type="protein sequence ID" value="ENSSAUP00010068286.1"/>
    <property type="gene ID" value="ENSSAUG00010027128.1"/>
</dbReference>
<accession>A0A671YZT6</accession>
<dbReference type="InterPro" id="IPR050111">
    <property type="entry name" value="C-type_lectin/snaclec_domain"/>
</dbReference>
<dbReference type="SUPFAM" id="SSF56436">
    <property type="entry name" value="C-type lectin-like"/>
    <property type="match status" value="1"/>
</dbReference>
<dbReference type="InterPro" id="IPR016187">
    <property type="entry name" value="CTDL_fold"/>
</dbReference>
<reference evidence="3" key="2">
    <citation type="submission" date="2025-08" db="UniProtKB">
        <authorList>
            <consortium name="Ensembl"/>
        </authorList>
    </citation>
    <scope>IDENTIFICATION</scope>
</reference>
<dbReference type="InterPro" id="IPR001304">
    <property type="entry name" value="C-type_lectin-like"/>
</dbReference>
<evidence type="ECO:0000259" key="2">
    <source>
        <dbReference type="PROSITE" id="PS50041"/>
    </source>
</evidence>
<keyword evidence="4" id="KW-1185">Reference proteome</keyword>
<dbReference type="PROSITE" id="PS00615">
    <property type="entry name" value="C_TYPE_LECTIN_1"/>
    <property type="match status" value="1"/>
</dbReference>
<feature type="domain" description="C-type lectin" evidence="2">
    <location>
        <begin position="1"/>
        <end position="106"/>
    </location>
</feature>
<dbReference type="Gene3D" id="3.10.100.10">
    <property type="entry name" value="Mannose-Binding Protein A, subunit A"/>
    <property type="match status" value="1"/>
</dbReference>
<evidence type="ECO:0000256" key="1">
    <source>
        <dbReference type="ARBA" id="ARBA00023157"/>
    </source>
</evidence>
<dbReference type="PANTHER" id="PTHR22803">
    <property type="entry name" value="MANNOSE, PHOSPHOLIPASE, LECTIN RECEPTOR RELATED"/>
    <property type="match status" value="1"/>
</dbReference>
<dbReference type="GeneTree" id="ENSGT00940000162818"/>
<dbReference type="InterPro" id="IPR016186">
    <property type="entry name" value="C-type_lectin-like/link_sf"/>
</dbReference>
<dbReference type="Pfam" id="PF00059">
    <property type="entry name" value="Lectin_C"/>
    <property type="match status" value="1"/>
</dbReference>
<reference evidence="3" key="3">
    <citation type="submission" date="2025-09" db="UniProtKB">
        <authorList>
            <consortium name="Ensembl"/>
        </authorList>
    </citation>
    <scope>IDENTIFICATION</scope>
</reference>
<reference evidence="3" key="1">
    <citation type="submission" date="2021-04" db="EMBL/GenBank/DDBJ databases">
        <authorList>
            <consortium name="Wellcome Sanger Institute Data Sharing"/>
        </authorList>
    </citation>
    <scope>NUCLEOTIDE SEQUENCE [LARGE SCALE GENOMIC DNA]</scope>
</reference>
<keyword evidence="1" id="KW-1015">Disulfide bond</keyword>
<dbReference type="PROSITE" id="PS50041">
    <property type="entry name" value="C_TYPE_LECTIN_2"/>
    <property type="match status" value="1"/>
</dbReference>
<dbReference type="CDD" id="cd00037">
    <property type="entry name" value="CLECT"/>
    <property type="match status" value="1"/>
</dbReference>
<dbReference type="InterPro" id="IPR018378">
    <property type="entry name" value="C-type_lectin_CS"/>
</dbReference>
<proteinExistence type="predicted"/>
<evidence type="ECO:0000313" key="3">
    <source>
        <dbReference type="Ensembl" id="ENSSAUP00010068286.1"/>
    </source>
</evidence>
<name>A0A671YZT6_SPAAU</name>
<gene>
    <name evidence="3" type="primary">LOC115585361</name>
</gene>
<organism evidence="3 4">
    <name type="scientific">Sparus aurata</name>
    <name type="common">Gilthead sea bream</name>
    <dbReference type="NCBI Taxonomy" id="8175"/>
    <lineage>
        <taxon>Eukaryota</taxon>
        <taxon>Metazoa</taxon>
        <taxon>Chordata</taxon>
        <taxon>Craniata</taxon>
        <taxon>Vertebrata</taxon>
        <taxon>Euteleostomi</taxon>
        <taxon>Actinopterygii</taxon>
        <taxon>Neopterygii</taxon>
        <taxon>Teleostei</taxon>
        <taxon>Neoteleostei</taxon>
        <taxon>Acanthomorphata</taxon>
        <taxon>Eupercaria</taxon>
        <taxon>Spariformes</taxon>
        <taxon>Sparidae</taxon>
        <taxon>Sparus</taxon>
    </lineage>
</organism>
<dbReference type="SMART" id="SM00034">
    <property type="entry name" value="CLECT"/>
    <property type="match status" value="1"/>
</dbReference>
<evidence type="ECO:0000313" key="4">
    <source>
        <dbReference type="Proteomes" id="UP000472265"/>
    </source>
</evidence>
<dbReference type="AlphaFoldDB" id="A0A671YZT6"/>
<sequence length="144" mass="16351">MADAELSCLRLGGNLASIQSVSENKFVRGLIYRRCGSYVSAWIGLFDAIQEGKWLWTDGSNTKLRCWAHGEPNNLHGNENCVEMNFRGTVYWADRPCSWFRPYVCARTVSWYKPVPDIIRKVSQNSGLLGSSRTVPRPIRNVSH</sequence>
<dbReference type="Proteomes" id="UP000472265">
    <property type="component" value="Chromosome 7"/>
</dbReference>